<feature type="compositionally biased region" description="Basic and acidic residues" evidence="3">
    <location>
        <begin position="994"/>
        <end position="1003"/>
    </location>
</feature>
<feature type="compositionally biased region" description="Basic and acidic residues" evidence="3">
    <location>
        <begin position="1875"/>
        <end position="1889"/>
    </location>
</feature>
<evidence type="ECO:0000256" key="3">
    <source>
        <dbReference type="SAM" id="MobiDB-lite"/>
    </source>
</evidence>
<feature type="compositionally biased region" description="Polar residues" evidence="3">
    <location>
        <begin position="1892"/>
        <end position="1904"/>
    </location>
</feature>
<feature type="coiled-coil region" evidence="2">
    <location>
        <begin position="1673"/>
        <end position="1700"/>
    </location>
</feature>
<feature type="compositionally biased region" description="Basic residues" evidence="3">
    <location>
        <begin position="1"/>
        <end position="14"/>
    </location>
</feature>
<feature type="compositionally biased region" description="Acidic residues" evidence="3">
    <location>
        <begin position="858"/>
        <end position="871"/>
    </location>
</feature>
<evidence type="ECO:0000259" key="4">
    <source>
        <dbReference type="Pfam" id="PF14915"/>
    </source>
</evidence>
<organism evidence="5 6">
    <name type="scientific">Paramuricea clavata</name>
    <name type="common">Red gorgonian</name>
    <name type="synonym">Violescent sea-whip</name>
    <dbReference type="NCBI Taxonomy" id="317549"/>
    <lineage>
        <taxon>Eukaryota</taxon>
        <taxon>Metazoa</taxon>
        <taxon>Cnidaria</taxon>
        <taxon>Anthozoa</taxon>
        <taxon>Octocorallia</taxon>
        <taxon>Malacalcyonacea</taxon>
        <taxon>Plexauridae</taxon>
        <taxon>Paramuricea</taxon>
    </lineage>
</organism>
<feature type="region of interest" description="Disordered" evidence="3">
    <location>
        <begin position="267"/>
        <end position="1178"/>
    </location>
</feature>
<comment type="caution">
    <text evidence="5">The sequence shown here is derived from an EMBL/GenBank/DDBJ whole genome shotgun (WGS) entry which is preliminary data.</text>
</comment>
<dbReference type="InterPro" id="IPR039497">
    <property type="entry name" value="CC144C-like_CC_dom"/>
</dbReference>
<gene>
    <name evidence="5" type="ORF">PACLA_8A004771</name>
</gene>
<dbReference type="EMBL" id="CACRXK020001854">
    <property type="protein sequence ID" value="CAB3991462.1"/>
    <property type="molecule type" value="Genomic_DNA"/>
</dbReference>
<dbReference type="Pfam" id="PF12796">
    <property type="entry name" value="Ank_2"/>
    <property type="match status" value="2"/>
</dbReference>
<accession>A0A6S7GNR0</accession>
<dbReference type="InterPro" id="IPR002110">
    <property type="entry name" value="Ankyrin_rpt"/>
</dbReference>
<feature type="compositionally biased region" description="Basic and acidic residues" evidence="3">
    <location>
        <begin position="1905"/>
        <end position="1914"/>
    </location>
</feature>
<dbReference type="PANTHER" id="PTHR24147">
    <property type="entry name" value="ANKYRIN REPEAT DOMAIN 36-RELATED"/>
    <property type="match status" value="1"/>
</dbReference>
<feature type="compositionally biased region" description="Basic and acidic residues" evidence="3">
    <location>
        <begin position="1150"/>
        <end position="1178"/>
    </location>
</feature>
<proteinExistence type="predicted"/>
<keyword evidence="6" id="KW-1185">Reference proteome</keyword>
<dbReference type="Gene3D" id="1.25.40.20">
    <property type="entry name" value="Ankyrin repeat-containing domain"/>
    <property type="match status" value="2"/>
</dbReference>
<feature type="domain" description="CCDC144C-like coiled-coil" evidence="4">
    <location>
        <begin position="1519"/>
        <end position="1911"/>
    </location>
</feature>
<feature type="compositionally biased region" description="Polar residues" evidence="3">
    <location>
        <begin position="842"/>
        <end position="857"/>
    </location>
</feature>
<dbReference type="InterPro" id="IPR050657">
    <property type="entry name" value="Ankyrin_repeat_domain"/>
</dbReference>
<feature type="compositionally biased region" description="Basic and acidic residues" evidence="3">
    <location>
        <begin position="887"/>
        <end position="903"/>
    </location>
</feature>
<feature type="compositionally biased region" description="Polar residues" evidence="3">
    <location>
        <begin position="531"/>
        <end position="547"/>
    </location>
</feature>
<dbReference type="Gene3D" id="1.10.287.1490">
    <property type="match status" value="1"/>
</dbReference>
<feature type="compositionally biased region" description="Polar residues" evidence="3">
    <location>
        <begin position="1118"/>
        <end position="1134"/>
    </location>
</feature>
<name>A0A6S7GNR0_PARCT</name>
<feature type="compositionally biased region" description="Low complexity" evidence="3">
    <location>
        <begin position="609"/>
        <end position="622"/>
    </location>
</feature>
<feature type="compositionally biased region" description="Basic and acidic residues" evidence="3">
    <location>
        <begin position="731"/>
        <end position="749"/>
    </location>
</feature>
<feature type="compositionally biased region" description="Polar residues" evidence="3">
    <location>
        <begin position="634"/>
        <end position="645"/>
    </location>
</feature>
<feature type="compositionally biased region" description="Basic and acidic residues" evidence="3">
    <location>
        <begin position="756"/>
        <end position="833"/>
    </location>
</feature>
<evidence type="ECO:0000256" key="2">
    <source>
        <dbReference type="SAM" id="Coils"/>
    </source>
</evidence>
<dbReference type="SUPFAM" id="SSF48403">
    <property type="entry name" value="Ankyrin repeat"/>
    <property type="match status" value="1"/>
</dbReference>
<feature type="compositionally biased region" description="Polar residues" evidence="3">
    <location>
        <begin position="438"/>
        <end position="450"/>
    </location>
</feature>
<dbReference type="PRINTS" id="PR01415">
    <property type="entry name" value="ANKYRIN"/>
</dbReference>
<feature type="compositionally biased region" description="Basic and acidic residues" evidence="3">
    <location>
        <begin position="684"/>
        <end position="701"/>
    </location>
</feature>
<feature type="compositionally biased region" description="Low complexity" evidence="3">
    <location>
        <begin position="451"/>
        <end position="487"/>
    </location>
</feature>
<protein>
    <submittedName>
        <fullName evidence="5">Ankyrin repeat domain-containing 26-like isoform X2</fullName>
    </submittedName>
</protein>
<feature type="compositionally biased region" description="Basic and acidic residues" evidence="3">
    <location>
        <begin position="968"/>
        <end position="984"/>
    </location>
</feature>
<feature type="compositionally biased region" description="Basic and acidic residues" evidence="3">
    <location>
        <begin position="1058"/>
        <end position="1071"/>
    </location>
</feature>
<feature type="region of interest" description="Disordered" evidence="3">
    <location>
        <begin position="1863"/>
        <end position="1914"/>
    </location>
</feature>
<dbReference type="PANTHER" id="PTHR24147:SF53">
    <property type="entry name" value="ANKYRIN REPEAT DOMAIN 26"/>
    <property type="match status" value="1"/>
</dbReference>
<dbReference type="OrthoDB" id="366390at2759"/>
<feature type="compositionally biased region" description="Basic and acidic residues" evidence="3">
    <location>
        <begin position="1212"/>
        <end position="1259"/>
    </location>
</feature>
<feature type="compositionally biased region" description="Polar residues" evidence="3">
    <location>
        <begin position="875"/>
        <end position="884"/>
    </location>
</feature>
<sequence>MAGLKKFIKKHGGKKSSASKEDLRSNADSDLAFGYVIAKEKDLPKLHKAVWNRDATKVKQLCKKSDINQFDKENRTPLHLAAATGNDEITKFLLVNKAKTNLCDNDGRTALMKAIECSHNGCIELLLDHNADVKVTDINASSTLHLTAANNLIDIATLLLRKGININVSDKEGFTPLHVAASLGNQDFVLYLLNEHANVDCVDAHGRTPLMTAAADGHMDIVKMLLQHNANVALKDAQGWKAADHAVMNGIHSCAKIIDDHELRQTQENENEKVKENTKAKEQQPSKTKKKADFTEVLKSPANDDLEFTFGGPAADKVNNDALRSEGSTSRQSEGEDSWGSDTEDDVSEANKKSTKVSLAAALKKVERSESNLSHASQSRIPVRSPVISPSTNSARTAEKVTSPQLPSKIPRPVSSSPPTSGGLPSPDKPLSPRESKQSPLSPSTSVKSASTGKISPSSPGPGKSSPGVTSPQARSRVVSPSESVRSGTDMEGRLNRQQSGGSLPLEYLRATEENTDSEQGAKKKTDKTLGYSSSFLSPRSDQSNRNLADELGLSLSGSDMEDDSVMSGEVSFDDVKDGNNEPKMLTSTVKPQEKQDQGNKNPAAYLGLDLDSPVSSVSDPDISGMSDNKQKKAGTSNKKTPESYTSKKKNTEDTDSNWDSSEGFLPSDDEKESKKPSKVSVKSKHDTELKAAVEKRRTGLHESTNVESSEPGKDGGLTDDESEVSESESEWAKEREETRRKELEKIKEQGLAQMKAEEDKRKEAEQKLQEEREKEEQRKKDWEREQQEKDEQRRKDWEREQQEIEEQRQKDWEREQQEKERELAKSIKKGLEDELGIESDFNGSDEGSISEVQSESQIDDDEGSLMDNNEEQTRTTGDFTAQNKGVLKDNDDHRGVSHEQPRDLSGQNKNIEGKDILAQTGDLMGQGGTLGDAGKQGEVIGDFEEQESSQWDSSHDEDGENVQGRMGSERTLEGTDSRDRRGTEVTQVSSMDNDSRIRRDTGGSEGTFEGNDRRDRRSSTGISDEISEEVSEDPEDDLGESEGSFGSEGTYDDQDEMISKQEIADQEKIMKNNNNNNIVKEPALMKKEVPNQQSTSTLESIPSPTREQGGSPREKTGITQDNQSGSPRANLRNTESEGRLQKEEDDLLEAYKARQEEMLEQERRMEEEQARREQERLDEIRLQLERRQEEERRKMAELERQRKERELAMQKEREEYENEMKRKQVERKSAEEERKRKEIERLEEMKRREEENKARSERIQNISTRPSEDLINPTSISPEETQAERLLTEKHRGFVEDAANTAAVEIQKVQSRDRLADRTKEIKKRQLEAKADLEAVRLQTNKLNEPATLSNKWESPFLSPDLMPVSTKAEKLNPYSPQDIHSDWSTSSEDERDRPQSRAKTPLSGGETGLGSSLSPGLSISRPSLMQTAPVSGSRAVMDNSPAVVQLKSSLRESKRQLEKYQEKLTLAETKVRQLGSHSVDLQSKLEETINQKSAIERELFEINEENRSLKHECLRSTEDKKIAEALAETVKDQLRRSEEKLTKEIKLRRAVEETGKQVETERANLENAFRHIAQEQEDLKKLLEREQEQCRLKGELYREQKKQNEAIILESRKLSQHRSEVLTKLESADEDRKNVEASSESLREQLIHAKGEVGRLNSQLETLTKVSQSEVDLFKKQLAEQTEKSRRLEDSLAKVRSDYDTQMSQVQAASIEQQNKLESEMEARHGLQSEAMVLRSRLEGTENERNEANKTRADAERQLHKLRDEWYKTKTSLEKDVSSLREANQMITLKLNTAENKISSLEAELQTANIMLAERSSQMTMNMHDIDNKRASITKLESDLRTEKDKNARISARLETATDRMKDLDNEATSLRRQLDRAADKVRKQEENSQETQNKLNSTISEIKTDYEKVRY</sequence>
<feature type="coiled-coil region" evidence="2">
    <location>
        <begin position="1445"/>
        <end position="1595"/>
    </location>
</feature>
<evidence type="ECO:0000313" key="6">
    <source>
        <dbReference type="Proteomes" id="UP001152795"/>
    </source>
</evidence>
<feature type="compositionally biased region" description="Polar residues" evidence="3">
    <location>
        <begin position="1091"/>
        <end position="1109"/>
    </location>
</feature>
<feature type="region of interest" description="Disordered" evidence="3">
    <location>
        <begin position="1340"/>
        <end position="1435"/>
    </location>
</feature>
<feature type="compositionally biased region" description="Acidic residues" evidence="3">
    <location>
        <begin position="1026"/>
        <end position="1041"/>
    </location>
</feature>
<feature type="region of interest" description="Disordered" evidence="3">
    <location>
        <begin position="1212"/>
        <end position="1287"/>
    </location>
</feature>
<feature type="compositionally biased region" description="Acidic residues" evidence="3">
    <location>
        <begin position="335"/>
        <end position="348"/>
    </location>
</feature>
<feature type="compositionally biased region" description="Polar residues" evidence="3">
    <location>
        <begin position="371"/>
        <end position="380"/>
    </location>
</feature>
<feature type="compositionally biased region" description="Polar residues" evidence="3">
    <location>
        <begin position="388"/>
        <end position="406"/>
    </location>
</feature>
<feature type="compositionally biased region" description="Acidic residues" evidence="3">
    <location>
        <begin position="718"/>
        <end position="730"/>
    </location>
</feature>
<evidence type="ECO:0000313" key="5">
    <source>
        <dbReference type="EMBL" id="CAB3991462.1"/>
    </source>
</evidence>
<dbReference type="Proteomes" id="UP001152795">
    <property type="component" value="Unassembled WGS sequence"/>
</dbReference>
<feature type="compositionally biased region" description="Basic and acidic residues" evidence="3">
    <location>
        <begin position="267"/>
        <end position="284"/>
    </location>
</feature>
<feature type="compositionally biased region" description="Low complexity" evidence="3">
    <location>
        <begin position="1403"/>
        <end position="1426"/>
    </location>
</feature>
<feature type="region of interest" description="Disordered" evidence="3">
    <location>
        <begin position="1"/>
        <end position="21"/>
    </location>
</feature>
<dbReference type="InterPro" id="IPR036770">
    <property type="entry name" value="Ankyrin_rpt-contain_sf"/>
</dbReference>
<keyword evidence="1 2" id="KW-0175">Coiled coil</keyword>
<dbReference type="Pfam" id="PF14915">
    <property type="entry name" value="CCDC144C"/>
    <property type="match status" value="1"/>
</dbReference>
<reference evidence="5" key="1">
    <citation type="submission" date="2020-04" db="EMBL/GenBank/DDBJ databases">
        <authorList>
            <person name="Alioto T."/>
            <person name="Alioto T."/>
            <person name="Gomez Garrido J."/>
        </authorList>
    </citation>
    <scope>NUCLEOTIDE SEQUENCE</scope>
    <source>
        <strain evidence="5">A484AB</strain>
    </source>
</reference>
<feature type="compositionally biased region" description="Polar residues" evidence="3">
    <location>
        <begin position="1340"/>
        <end position="1354"/>
    </location>
</feature>
<dbReference type="PROSITE" id="PS50297">
    <property type="entry name" value="ANK_REP_REGION"/>
    <property type="match status" value="5"/>
</dbReference>
<dbReference type="SMART" id="SM00248">
    <property type="entry name" value="ANK"/>
    <property type="match status" value="6"/>
</dbReference>
<feature type="compositionally biased region" description="Low complexity" evidence="3">
    <location>
        <begin position="411"/>
        <end position="426"/>
    </location>
</feature>
<evidence type="ECO:0000256" key="1">
    <source>
        <dbReference type="ARBA" id="ARBA00023054"/>
    </source>
</evidence>
<dbReference type="PROSITE" id="PS50088">
    <property type="entry name" value="ANK_REPEAT"/>
    <property type="match status" value="5"/>
</dbReference>